<dbReference type="Gene3D" id="1.10.4030.10">
    <property type="entry name" value="Porin chaperone SurA, peptide-binding domain"/>
    <property type="match status" value="1"/>
</dbReference>
<dbReference type="InterPro" id="IPR050280">
    <property type="entry name" value="OMP_Chaperone_SurA"/>
</dbReference>
<dbReference type="InterPro" id="IPR027304">
    <property type="entry name" value="Trigger_fact/SurA_dom_sf"/>
</dbReference>
<proteinExistence type="predicted"/>
<dbReference type="AlphaFoldDB" id="A0A1W1E3T7"/>
<dbReference type="PANTHER" id="PTHR47637:SF1">
    <property type="entry name" value="CHAPERONE SURA"/>
    <property type="match status" value="1"/>
</dbReference>
<keyword evidence="1" id="KW-0732">Signal</keyword>
<reference evidence="2" key="1">
    <citation type="submission" date="2016-10" db="EMBL/GenBank/DDBJ databases">
        <authorList>
            <person name="de Groot N.N."/>
        </authorList>
    </citation>
    <scope>NUCLEOTIDE SEQUENCE</scope>
</reference>
<evidence type="ECO:0000313" key="3">
    <source>
        <dbReference type="EMBL" id="SFV89567.1"/>
    </source>
</evidence>
<dbReference type="EC" id="5.2.1.8" evidence="2"/>
<dbReference type="GO" id="GO:0003755">
    <property type="term" value="F:peptidyl-prolyl cis-trans isomerase activity"/>
    <property type="evidence" value="ECO:0007669"/>
    <property type="project" value="UniProtKB-EC"/>
</dbReference>
<gene>
    <name evidence="3" type="ORF">MNB_SUP05-SYMBIONT-5-588</name>
    <name evidence="2" type="ORF">MNB_SUP05-SYMBIONT-7-566</name>
</gene>
<dbReference type="SUPFAM" id="SSF109998">
    <property type="entry name" value="Triger factor/SurA peptide-binding domain-like"/>
    <property type="match status" value="1"/>
</dbReference>
<organism evidence="2">
    <name type="scientific">hydrothermal vent metagenome</name>
    <dbReference type="NCBI Taxonomy" id="652676"/>
    <lineage>
        <taxon>unclassified sequences</taxon>
        <taxon>metagenomes</taxon>
        <taxon>ecological metagenomes</taxon>
    </lineage>
</organism>
<keyword evidence="2" id="KW-0413">Isomerase</keyword>
<name>A0A1W1E3T7_9ZZZZ</name>
<protein>
    <submittedName>
        <fullName evidence="2">Survival protein SurA (Peptidyl-prolyl cis-trans isomerase SurA)</fullName>
        <ecNumber evidence="2">5.2.1.8</ecNumber>
    </submittedName>
</protein>
<evidence type="ECO:0000256" key="1">
    <source>
        <dbReference type="ARBA" id="ARBA00022729"/>
    </source>
</evidence>
<dbReference type="PANTHER" id="PTHR47637">
    <property type="entry name" value="CHAPERONE SURA"/>
    <property type="match status" value="1"/>
</dbReference>
<evidence type="ECO:0000313" key="2">
    <source>
        <dbReference type="EMBL" id="SFV88528.1"/>
    </source>
</evidence>
<dbReference type="EMBL" id="FPIA01000059">
    <property type="protein sequence ID" value="SFV88528.1"/>
    <property type="molecule type" value="Genomic_DNA"/>
</dbReference>
<accession>A0A1W1E3T7</accession>
<dbReference type="EMBL" id="FPHZ01000240">
    <property type="protein sequence ID" value="SFV89567.1"/>
    <property type="molecule type" value="Genomic_DNA"/>
</dbReference>
<sequence length="191" mass="21300">MKILLTLILTLSFSTFVAANSIIAIVNETVITMNSISANINEKTTMAKKMDWVQRQIDITLQREQIQALGITPKADAVNQLLTEVAKQNGLTMAQLRSSNEFEEIISAITQNLVLSELEQVVLQQVNLTISQAEIEEVLANNPKKAGVTKAAHLANIKAQLLYVKKIAFFQGWVKSLRKDAYIEIFTDKLK</sequence>